<comment type="caution">
    <text evidence="1">The sequence shown here is derived from an EMBL/GenBank/DDBJ whole genome shotgun (WGS) entry which is preliminary data.</text>
</comment>
<evidence type="ECO:0000313" key="1">
    <source>
        <dbReference type="EMBL" id="MBM7562412.1"/>
    </source>
</evidence>
<dbReference type="Proteomes" id="UP000767854">
    <property type="component" value="Unassembled WGS sequence"/>
</dbReference>
<organism evidence="1 2">
    <name type="scientific">Fusibacter tunisiensis</name>
    <dbReference type="NCBI Taxonomy" id="1008308"/>
    <lineage>
        <taxon>Bacteria</taxon>
        <taxon>Bacillati</taxon>
        <taxon>Bacillota</taxon>
        <taxon>Clostridia</taxon>
        <taxon>Eubacteriales</taxon>
        <taxon>Eubacteriales Family XII. Incertae Sedis</taxon>
        <taxon>Fusibacter</taxon>
    </lineage>
</organism>
<gene>
    <name evidence="1" type="ORF">JOC49_001972</name>
</gene>
<protein>
    <submittedName>
        <fullName evidence="1">Uncharacterized protein</fullName>
    </submittedName>
</protein>
<reference evidence="1 2" key="1">
    <citation type="submission" date="2021-01" db="EMBL/GenBank/DDBJ databases">
        <title>Genomic Encyclopedia of Type Strains, Phase IV (KMG-IV): sequencing the most valuable type-strain genomes for metagenomic binning, comparative biology and taxonomic classification.</title>
        <authorList>
            <person name="Goeker M."/>
        </authorList>
    </citation>
    <scope>NUCLEOTIDE SEQUENCE [LARGE SCALE GENOMIC DNA]</scope>
    <source>
        <strain evidence="1 2">DSM 24436</strain>
    </source>
</reference>
<evidence type="ECO:0000313" key="2">
    <source>
        <dbReference type="Proteomes" id="UP000767854"/>
    </source>
</evidence>
<dbReference type="EMBL" id="JAFBDT010000018">
    <property type="protein sequence ID" value="MBM7562412.1"/>
    <property type="molecule type" value="Genomic_DNA"/>
</dbReference>
<keyword evidence="2" id="KW-1185">Reference proteome</keyword>
<sequence length="452" mass="49601">MQPTTMATQTWETEEQENAFSDTVMDTFNDAFTQMGITDQSAKGKLLRSVAKEYDFGALLVATERGEITDFSVKCGEMAANALIKHLQTEASLMENITGKGAAVASGLVKGALQMKDGNYTDAAKELSNAFIGYFPAGKAYQATIELINASIGSWKDYELDEAYKNYISSAGSDSTLTDDDWATMSTTQLRGYLIRLQQEAKDRYCKVNGISRATLDNDKELSARIVSQTEMNLRNAFGFDIDMPIETRLRSLFAARNIILDHFDGEMPVLNPGESAEAKLDEINKNENWQVTISASQTSAVFQNTYVGPDQSKTVAYHLFPGNSATGEASWSPPNRSTFDPGETISMKLSVKNTARADKHPLNDSWLILAQLFSINEKGEQVGSAEYLSNREGVSSFTTGPGNNWESFDETVSATMGASSTPKSRMAIRVSASNGSISAETYYVFEWQEVQ</sequence>
<proteinExistence type="predicted"/>
<name>A0ABS2MT06_9FIRM</name>
<accession>A0ABS2MT06</accession>